<accession>A0A565A654</accession>
<sequence length="338" mass="39340">MSEISMDIAKWKSEYPFLENVWKMYEDFEKKVSDDENASMYIEPICINILRILRSYNINNFKEFCMKLVRNLGAYSNDPIIYNPNRVRCKNLNNWLYYLIMKHKIPDDIISKIFQESKNIMDVAGNKNMCPYNTYSEFLDEPDEMLKINHFDDNINKIKGILMDNEHTNNCSCRRYIYDCARMYNEMNRKYCSTDDNRENKYKTTCSQLYIFKYSYDTYLTTIDLINKIPPLDNHPVEQYVNCPSSKSDKELVDVKSEQGSSSTSSTLPTAIGTMAGVSSVLAFLYKFTPAGNLLHSGLRGNIGSIKNTMYSEDANALIFDRLEHSDYNSYNIGYEAT</sequence>
<gene>
    <name evidence="1" type="ORF">PVP01_0001360</name>
</gene>
<protein>
    <submittedName>
        <fullName evidence="1">VIR protein</fullName>
    </submittedName>
</protein>
<proteinExistence type="predicted"/>
<dbReference type="VEuPathDB" id="PlasmoDB:PVP01_0001360"/>
<dbReference type="OrthoDB" id="384458at2759"/>
<reference evidence="1" key="1">
    <citation type="submission" date="2016-07" db="EMBL/GenBank/DDBJ databases">
        <authorList>
            <consortium name="Pathogen Informatics"/>
        </authorList>
    </citation>
    <scope>NUCLEOTIDE SEQUENCE</scope>
</reference>
<dbReference type="VEuPathDB" id="PlasmoDB:PVW1_100024000"/>
<organism evidence="1">
    <name type="scientific">Plasmodium vivax</name>
    <name type="common">malaria parasite P. vivax</name>
    <dbReference type="NCBI Taxonomy" id="5855"/>
    <lineage>
        <taxon>Eukaryota</taxon>
        <taxon>Sar</taxon>
        <taxon>Alveolata</taxon>
        <taxon>Apicomplexa</taxon>
        <taxon>Aconoidasida</taxon>
        <taxon>Haemosporida</taxon>
        <taxon>Plasmodiidae</taxon>
        <taxon>Plasmodium</taxon>
        <taxon>Plasmodium (Plasmodium)</taxon>
    </lineage>
</organism>
<dbReference type="Proteomes" id="UP000220605">
    <property type="component" value="Unassembled WGS sequence"/>
</dbReference>
<evidence type="ECO:0000313" key="1">
    <source>
        <dbReference type="EMBL" id="VUZ99421.1"/>
    </source>
</evidence>
<dbReference type="VEuPathDB" id="PlasmoDB:PVPAM_000034200"/>
<dbReference type="AlphaFoldDB" id="A0A565A654"/>
<dbReference type="EMBL" id="FLZR02000002">
    <property type="protein sequence ID" value="VUZ99421.1"/>
    <property type="molecule type" value="Genomic_DNA"/>
</dbReference>
<name>A0A565A654_PLAVI</name>